<dbReference type="InterPro" id="IPR012173">
    <property type="entry name" value="Mpp10"/>
</dbReference>
<feature type="region of interest" description="Disordered" evidence="8">
    <location>
        <begin position="124"/>
        <end position="423"/>
    </location>
</feature>
<feature type="compositionally biased region" description="Polar residues" evidence="8">
    <location>
        <begin position="256"/>
        <end position="265"/>
    </location>
</feature>
<dbReference type="Proteomes" id="UP001334248">
    <property type="component" value="Unassembled WGS sequence"/>
</dbReference>
<feature type="compositionally biased region" description="Acidic residues" evidence="8">
    <location>
        <begin position="293"/>
        <end position="309"/>
    </location>
</feature>
<comment type="subcellular location">
    <subcellularLocation>
        <location evidence="1 7">Nucleus</location>
        <location evidence="1 7">Nucleolus</location>
    </subcellularLocation>
</comment>
<feature type="compositionally biased region" description="Acidic residues" evidence="8">
    <location>
        <begin position="381"/>
        <end position="402"/>
    </location>
</feature>
<comment type="caution">
    <text evidence="9">The sequence shown here is derived from an EMBL/GenBank/DDBJ whole genome shotgun (WGS) entry which is preliminary data.</text>
</comment>
<feature type="compositionally biased region" description="Basic and acidic residues" evidence="8">
    <location>
        <begin position="650"/>
        <end position="661"/>
    </location>
</feature>
<keyword evidence="3 7" id="KW-0698">rRNA processing</keyword>
<evidence type="ECO:0000256" key="5">
    <source>
        <dbReference type="ARBA" id="ARBA00023274"/>
    </source>
</evidence>
<proteinExistence type="inferred from homology"/>
<dbReference type="PANTHER" id="PTHR17039:SF0">
    <property type="entry name" value="U3 SMALL NUCLEOLAR RIBONUCLEOPROTEIN PROTEIN MPP10"/>
    <property type="match status" value="1"/>
</dbReference>
<feature type="compositionally biased region" description="Acidic residues" evidence="8">
    <location>
        <begin position="273"/>
        <end position="284"/>
    </location>
</feature>
<dbReference type="PIRSF" id="PIRSF017300">
    <property type="entry name" value="snoRNP_Mpp10"/>
    <property type="match status" value="1"/>
</dbReference>
<dbReference type="RefSeq" id="XP_064734465.1">
    <property type="nucleotide sequence ID" value="XM_064868968.1"/>
</dbReference>
<comment type="function">
    <text evidence="7">Involved in nucleolar processing of pre-18S ribosomal RNA.</text>
</comment>
<organism evidence="9 10">
    <name type="scientific">Knufia obscura</name>
    <dbReference type="NCBI Taxonomy" id="1635080"/>
    <lineage>
        <taxon>Eukaryota</taxon>
        <taxon>Fungi</taxon>
        <taxon>Dikarya</taxon>
        <taxon>Ascomycota</taxon>
        <taxon>Pezizomycotina</taxon>
        <taxon>Eurotiomycetes</taxon>
        <taxon>Chaetothyriomycetidae</taxon>
        <taxon>Chaetothyriales</taxon>
        <taxon>Trichomeriaceae</taxon>
        <taxon>Knufia</taxon>
    </lineage>
</organism>
<evidence type="ECO:0000256" key="7">
    <source>
        <dbReference type="PIRNR" id="PIRNR017300"/>
    </source>
</evidence>
<accession>A0ABR0S0K9</accession>
<feature type="compositionally biased region" description="Basic residues" evidence="8">
    <location>
        <begin position="334"/>
        <end position="343"/>
    </location>
</feature>
<name>A0ABR0S0K9_9EURO</name>
<feature type="compositionally biased region" description="Basic and acidic residues" evidence="8">
    <location>
        <begin position="412"/>
        <end position="423"/>
    </location>
</feature>
<dbReference type="PANTHER" id="PTHR17039">
    <property type="entry name" value="U3 SMALL NUCLEOLAR RIBONUCLEOPROTEIN PROTEIN MPP10"/>
    <property type="match status" value="1"/>
</dbReference>
<evidence type="ECO:0000256" key="4">
    <source>
        <dbReference type="ARBA" id="ARBA00023242"/>
    </source>
</evidence>
<feature type="compositionally biased region" description="Acidic residues" evidence="8">
    <location>
        <begin position="237"/>
        <end position="249"/>
    </location>
</feature>
<feature type="compositionally biased region" description="Acidic residues" evidence="8">
    <location>
        <begin position="142"/>
        <end position="197"/>
    </location>
</feature>
<keyword evidence="10" id="KW-1185">Reference proteome</keyword>
<feature type="compositionally biased region" description="Basic residues" evidence="8">
    <location>
        <begin position="662"/>
        <end position="675"/>
    </location>
</feature>
<dbReference type="GeneID" id="89993967"/>
<gene>
    <name evidence="9" type="primary">MPP10</name>
    <name evidence="9" type="ORF">PMZ80_000518</name>
</gene>
<protein>
    <recommendedName>
        <fullName evidence="7">U3 small nucleolar ribonucleoprotein protein MPP10</fullName>
    </recommendedName>
</protein>
<dbReference type="EMBL" id="JAVHJV010000001">
    <property type="protein sequence ID" value="KAK5946375.1"/>
    <property type="molecule type" value="Genomic_DNA"/>
</dbReference>
<feature type="region of interest" description="Disordered" evidence="8">
    <location>
        <begin position="629"/>
        <end position="743"/>
    </location>
</feature>
<reference evidence="9 10" key="1">
    <citation type="journal article" date="2023" name="Res Sq">
        <title>Genomic and morphological characterization of Knufia obscura isolated from the Mars 2020 spacecraft assembly facility.</title>
        <authorList>
            <person name="Chander A.M."/>
            <person name="Teixeira M.M."/>
            <person name="Singh N.K."/>
            <person name="Williams M.P."/>
            <person name="Parker C.W."/>
            <person name="Leo P."/>
            <person name="Stajich J.E."/>
            <person name="Torok T."/>
            <person name="Tighe S."/>
            <person name="Mason C.E."/>
            <person name="Venkateswaran K."/>
        </authorList>
    </citation>
    <scope>NUCLEOTIDE SEQUENCE [LARGE SCALE GENOMIC DNA]</scope>
    <source>
        <strain evidence="9 10">CCFEE 5817</strain>
    </source>
</reference>
<comment type="similarity">
    <text evidence="6 7">Belongs to the MPP10 family.</text>
</comment>
<feature type="compositionally biased region" description="Basic and acidic residues" evidence="8">
    <location>
        <begin position="368"/>
        <end position="380"/>
    </location>
</feature>
<evidence type="ECO:0000256" key="2">
    <source>
        <dbReference type="ARBA" id="ARBA00022517"/>
    </source>
</evidence>
<evidence type="ECO:0000256" key="6">
    <source>
        <dbReference type="ARBA" id="ARBA00029455"/>
    </source>
</evidence>
<sequence length="743" mass="82291">MATVMANGAGHFDSLSQLGNILRDEPYQFLQPTLRHQQSALAAAKAILDPLANDVAQAQIVRRNETRRKRKRGSDEVEDPVLQLRQVYIKGMGVKQVWEQARRVLDAATSEVERGIEVYLQAQDSAQDIPNGADVAEQPDHDNEDELEELDDEEDMAFEDEASLEDDAEEVPDGYEGEEDIEADSDVVSENEDEVDDIQQATYKPDPNNLNDGFFSIDDFNKQSQFLEQMDARGDDDNPSDEDEIDWDADPLAQVSGGNQLSSKSAKGRTDDADAEESEDDEDGPTFGNADLNADDSDVDMDGVDEGELDGMMPGLANTNEVRYSDFFEPPPKKPSKAKRTRALPKTQPPAELARVSGEAEDEEDADLERAMADVRRDLLDSEEEDFENEEGDQDLSDDDGPDSLSRLPASKIRDKNLSTHEKQQLQIAEEIRRLEAVNVSKKPWTLSGEASAGARPMNSLIEEDLEFERTGKPVPVITAEISNDIESLIKRRILARDFDEVVRRSPATLDAAANARRGRTDVVVDDAKPTTGLGEIYESEYQRNADPTSYVDKRSAATKKQHNEIDKLWKEVRDQLDVLGNLHIKPKRTEIEVKTVEDKPRIAMEDARPAVSGIDADSAMLAPQEIYKPGTDSRAENGEVLNAKSGVSRSKEEMTREEKTRKRRREKERQKKTNVRTTAATAGDRGKKSKRAEQEGVLKDLRKGGVKLIGKGGATQELSDKKRKGGNSEAAGTAISGGALKL</sequence>
<keyword evidence="5 7" id="KW-0687">Ribonucleoprotein</keyword>
<evidence type="ECO:0000256" key="3">
    <source>
        <dbReference type="ARBA" id="ARBA00022552"/>
    </source>
</evidence>
<evidence type="ECO:0000256" key="1">
    <source>
        <dbReference type="ARBA" id="ARBA00004604"/>
    </source>
</evidence>
<evidence type="ECO:0000313" key="9">
    <source>
        <dbReference type="EMBL" id="KAK5946375.1"/>
    </source>
</evidence>
<dbReference type="Pfam" id="PF04006">
    <property type="entry name" value="Mpp10"/>
    <property type="match status" value="1"/>
</dbReference>
<feature type="compositionally biased region" description="Basic and acidic residues" evidence="8">
    <location>
        <begin position="692"/>
        <end position="704"/>
    </location>
</feature>
<keyword evidence="2 7" id="KW-0690">Ribosome biogenesis</keyword>
<evidence type="ECO:0000313" key="10">
    <source>
        <dbReference type="Proteomes" id="UP001334248"/>
    </source>
</evidence>
<evidence type="ECO:0000256" key="8">
    <source>
        <dbReference type="SAM" id="MobiDB-lite"/>
    </source>
</evidence>
<keyword evidence="4 7" id="KW-0539">Nucleus</keyword>